<dbReference type="RefSeq" id="XP_008085607.1">
    <property type="nucleotide sequence ID" value="XM_008087416.1"/>
</dbReference>
<proteinExistence type="predicted"/>
<dbReference type="EMBL" id="KE145370">
    <property type="protein sequence ID" value="EPE26417.1"/>
    <property type="molecule type" value="Genomic_DNA"/>
</dbReference>
<evidence type="ECO:0000313" key="1">
    <source>
        <dbReference type="EMBL" id="EPE26417.1"/>
    </source>
</evidence>
<keyword evidence="2" id="KW-1185">Reference proteome</keyword>
<dbReference type="AlphaFoldDB" id="S3CIU3"/>
<dbReference type="HOGENOM" id="CLU_2512823_0_0_1"/>
<accession>S3CIU3</accession>
<protein>
    <submittedName>
        <fullName evidence="1">Uncharacterized protein</fullName>
    </submittedName>
</protein>
<sequence>MGGASISCDNIFKTCSPGSRTRLVKCYRGAEDSSKNPIALHSTWQPPGSTLRSCGNLPVRPDPKDEVRCIGILREYKEVLEKPGR</sequence>
<name>S3CIU3_GLAL2</name>
<evidence type="ECO:0000313" key="2">
    <source>
        <dbReference type="Proteomes" id="UP000016922"/>
    </source>
</evidence>
<dbReference type="GeneID" id="19461387"/>
<gene>
    <name evidence="1" type="ORF">GLAREA_02330</name>
</gene>
<organism evidence="1 2">
    <name type="scientific">Glarea lozoyensis (strain ATCC 20868 / MF5171)</name>
    <dbReference type="NCBI Taxonomy" id="1116229"/>
    <lineage>
        <taxon>Eukaryota</taxon>
        <taxon>Fungi</taxon>
        <taxon>Dikarya</taxon>
        <taxon>Ascomycota</taxon>
        <taxon>Pezizomycotina</taxon>
        <taxon>Leotiomycetes</taxon>
        <taxon>Helotiales</taxon>
        <taxon>Helotiaceae</taxon>
        <taxon>Glarea</taxon>
    </lineage>
</organism>
<dbReference type="KEGG" id="glz:GLAREA_02330"/>
<reference evidence="1 2" key="1">
    <citation type="journal article" date="2013" name="BMC Genomics">
        <title>Genomics-driven discovery of the pneumocandin biosynthetic gene cluster in the fungus Glarea lozoyensis.</title>
        <authorList>
            <person name="Chen L."/>
            <person name="Yue Q."/>
            <person name="Zhang X."/>
            <person name="Xiang M."/>
            <person name="Wang C."/>
            <person name="Li S."/>
            <person name="Che Y."/>
            <person name="Ortiz-Lopez F.J."/>
            <person name="Bills G.F."/>
            <person name="Liu X."/>
            <person name="An Z."/>
        </authorList>
    </citation>
    <scope>NUCLEOTIDE SEQUENCE [LARGE SCALE GENOMIC DNA]</scope>
    <source>
        <strain evidence="2">ATCC 20868 / MF5171</strain>
    </source>
</reference>
<dbReference type="Proteomes" id="UP000016922">
    <property type="component" value="Unassembled WGS sequence"/>
</dbReference>